<organism evidence="2 3">
    <name type="scientific">Cloeon dipterum</name>
    <dbReference type="NCBI Taxonomy" id="197152"/>
    <lineage>
        <taxon>Eukaryota</taxon>
        <taxon>Metazoa</taxon>
        <taxon>Ecdysozoa</taxon>
        <taxon>Arthropoda</taxon>
        <taxon>Hexapoda</taxon>
        <taxon>Insecta</taxon>
        <taxon>Pterygota</taxon>
        <taxon>Palaeoptera</taxon>
        <taxon>Ephemeroptera</taxon>
        <taxon>Pisciforma</taxon>
        <taxon>Baetidae</taxon>
        <taxon>Cloeon</taxon>
    </lineage>
</organism>
<keyword evidence="3" id="KW-1185">Reference proteome</keyword>
<dbReference type="PANTHER" id="PTHR47148:SF1">
    <property type="entry name" value="CYTOCHROME C OXIDASE ASSEMBLY FACTOR 1 HOMOLOG"/>
    <property type="match status" value="1"/>
</dbReference>
<evidence type="ECO:0000313" key="2">
    <source>
        <dbReference type="EMBL" id="CAB3369942.1"/>
    </source>
</evidence>
<dbReference type="PANTHER" id="PTHR47148">
    <property type="entry name" value="CYTOCHROME C OXIDASE ASSEMBLY FACTOR 1 HOMOLOG"/>
    <property type="match status" value="1"/>
</dbReference>
<feature type="transmembrane region" description="Helical" evidence="1">
    <location>
        <begin position="13"/>
        <end position="30"/>
    </location>
</feature>
<dbReference type="AlphaFoldDB" id="A0A8S1CP67"/>
<sequence length="216" mass="24645">MPTVWSNRTLAKVATYGAIISVSGAFYLKFRIEDRLKEQPYFKTVVHHLQQHPGAVKFLGKPISMGRLNLEDAQINYCYENKAQFQVDVRGPKLHHLIATAISEAERPTLISVILTFCLLALLSALEKVSAYYCEWDFCDVKSYCCGENQCCSNSYSPWYIWWAGAFVMVLVMWTCNGILRYYRAKQAQSGGIKYQDLESANRQLDDKNSSRSPTL</sequence>
<accession>A0A8S1CP67</accession>
<evidence type="ECO:0000256" key="1">
    <source>
        <dbReference type="SAM" id="Phobius"/>
    </source>
</evidence>
<reference evidence="2 3" key="1">
    <citation type="submission" date="2020-04" db="EMBL/GenBank/DDBJ databases">
        <authorList>
            <person name="Alioto T."/>
            <person name="Alioto T."/>
            <person name="Gomez Garrido J."/>
        </authorList>
    </citation>
    <scope>NUCLEOTIDE SEQUENCE [LARGE SCALE GENOMIC DNA]</scope>
</reference>
<dbReference type="GO" id="GO:0033617">
    <property type="term" value="P:mitochondrial respiratory chain complex IV assembly"/>
    <property type="evidence" value="ECO:0007669"/>
    <property type="project" value="TreeGrafter"/>
</dbReference>
<keyword evidence="1" id="KW-1133">Transmembrane helix</keyword>
<feature type="transmembrane region" description="Helical" evidence="1">
    <location>
        <begin position="160"/>
        <end position="180"/>
    </location>
</feature>
<proteinExistence type="predicted"/>
<dbReference type="Proteomes" id="UP000494165">
    <property type="component" value="Unassembled WGS sequence"/>
</dbReference>
<dbReference type="OrthoDB" id="10037790at2759"/>
<keyword evidence="1" id="KW-0812">Transmembrane</keyword>
<feature type="transmembrane region" description="Helical" evidence="1">
    <location>
        <begin position="109"/>
        <end position="126"/>
    </location>
</feature>
<keyword evidence="1" id="KW-0472">Membrane</keyword>
<dbReference type="GO" id="GO:0032981">
    <property type="term" value="P:mitochondrial respiratory chain complex I assembly"/>
    <property type="evidence" value="ECO:0007669"/>
    <property type="project" value="TreeGrafter"/>
</dbReference>
<gene>
    <name evidence="2" type="ORF">CLODIP_2_CD14682</name>
</gene>
<dbReference type="GO" id="GO:0005743">
    <property type="term" value="C:mitochondrial inner membrane"/>
    <property type="evidence" value="ECO:0007669"/>
    <property type="project" value="TreeGrafter"/>
</dbReference>
<name>A0A8S1CP67_9INSE</name>
<protein>
    <submittedName>
        <fullName evidence="2">Uncharacterized protein</fullName>
    </submittedName>
</protein>
<comment type="caution">
    <text evidence="2">The sequence shown here is derived from an EMBL/GenBank/DDBJ whole genome shotgun (WGS) entry which is preliminary data.</text>
</comment>
<dbReference type="EMBL" id="CADEPI010000049">
    <property type="protein sequence ID" value="CAB3369942.1"/>
    <property type="molecule type" value="Genomic_DNA"/>
</dbReference>
<evidence type="ECO:0000313" key="3">
    <source>
        <dbReference type="Proteomes" id="UP000494165"/>
    </source>
</evidence>